<dbReference type="STRING" id="1267423.SAMN05216290_2066"/>
<comment type="subcellular location">
    <subcellularLocation>
        <location evidence="1">Cell membrane</location>
        <topology evidence="1">Multi-pass membrane protein</topology>
    </subcellularLocation>
</comment>
<feature type="transmembrane region" description="Helical" evidence="6">
    <location>
        <begin position="88"/>
        <end position="110"/>
    </location>
</feature>
<evidence type="ECO:0000256" key="4">
    <source>
        <dbReference type="ARBA" id="ARBA00022989"/>
    </source>
</evidence>
<evidence type="ECO:0000256" key="1">
    <source>
        <dbReference type="ARBA" id="ARBA00004651"/>
    </source>
</evidence>
<dbReference type="RefSeq" id="WP_090258504.1">
    <property type="nucleotide sequence ID" value="NZ_FOIR01000002.1"/>
</dbReference>
<feature type="transmembrane region" description="Helical" evidence="6">
    <location>
        <begin position="173"/>
        <end position="193"/>
    </location>
</feature>
<dbReference type="GO" id="GO:0005886">
    <property type="term" value="C:plasma membrane"/>
    <property type="evidence" value="ECO:0007669"/>
    <property type="project" value="UniProtKB-SubCell"/>
</dbReference>
<evidence type="ECO:0000256" key="3">
    <source>
        <dbReference type="ARBA" id="ARBA00022692"/>
    </source>
</evidence>
<dbReference type="InterPro" id="IPR050833">
    <property type="entry name" value="Poly_Biosynth_Transport"/>
</dbReference>
<feature type="transmembrane region" description="Helical" evidence="6">
    <location>
        <begin position="146"/>
        <end position="167"/>
    </location>
</feature>
<accession>A0A1I0Q6R2</accession>
<keyword evidence="3 6" id="KW-0812">Transmembrane</keyword>
<dbReference type="AlphaFoldDB" id="A0A1I0Q6R2"/>
<keyword evidence="2" id="KW-1003">Cell membrane</keyword>
<gene>
    <name evidence="7" type="ORF">SAMN05216290_2066</name>
</gene>
<dbReference type="CDD" id="cd13128">
    <property type="entry name" value="MATE_Wzx_like"/>
    <property type="match status" value="1"/>
</dbReference>
<feature type="transmembrane region" description="Helical" evidence="6">
    <location>
        <begin position="12"/>
        <end position="35"/>
    </location>
</feature>
<keyword evidence="4 6" id="KW-1133">Transmembrane helix</keyword>
<protein>
    <submittedName>
        <fullName evidence="7">Membrane protein involved in the export of O-antigen and teichoic acid</fullName>
    </submittedName>
</protein>
<sequence>MLNKLRNSAFVGQTLFSLGGQLAFLLSNFVLFILMVKHFEQSTFGNWAYYITIISIADSFRQGFIQNGLTRQIIKQPNNSAIFASGTLLNYTLILALAAIVLVFSLVAGLNQDTQVLFKHGLKSLFTLGSLQFINTLCQGKQDFKTYAITNSIYFVSLMALALVLFFTGTPTLVAIINIQVMALVPAVVFYFYKAKPTFAKPQKAAIQELIGFGKYASGTNLVSLLFSKADVLMIGYFLDPTALAIYHVGMKIINYSELPLQALSQVIYPRISASYLTGSTKELSKTYSESVLLLLAFIIPVSMVLIFARSFIIEVMSSAEYLAAAPMIVLLAIAAIFKPWGRVFGLTLDAIGKPKVNFMMLLFSLLVNITMNMILIPKYGIIGAAMATSISIVLTIIIGQLKIKKHINCTPWKEVFINLNKAITSMDRQMIK</sequence>
<dbReference type="Proteomes" id="UP000199437">
    <property type="component" value="Unassembled WGS sequence"/>
</dbReference>
<keyword evidence="8" id="KW-1185">Reference proteome</keyword>
<evidence type="ECO:0000313" key="8">
    <source>
        <dbReference type="Proteomes" id="UP000199437"/>
    </source>
</evidence>
<reference evidence="8" key="1">
    <citation type="submission" date="2016-10" db="EMBL/GenBank/DDBJ databases">
        <authorList>
            <person name="Varghese N."/>
            <person name="Submissions S."/>
        </authorList>
    </citation>
    <scope>NUCLEOTIDE SEQUENCE [LARGE SCALE GENOMIC DNA]</scope>
    <source>
        <strain evidence="8">CGMCC 1.12402</strain>
    </source>
</reference>
<evidence type="ECO:0000256" key="6">
    <source>
        <dbReference type="SAM" id="Phobius"/>
    </source>
</evidence>
<evidence type="ECO:0000256" key="2">
    <source>
        <dbReference type="ARBA" id="ARBA00022475"/>
    </source>
</evidence>
<feature type="transmembrane region" description="Helical" evidence="6">
    <location>
        <begin position="359"/>
        <end position="376"/>
    </location>
</feature>
<feature type="transmembrane region" description="Helical" evidence="6">
    <location>
        <begin position="319"/>
        <end position="338"/>
    </location>
</feature>
<organism evidence="7 8">
    <name type="scientific">Roseivirga pacifica</name>
    <dbReference type="NCBI Taxonomy" id="1267423"/>
    <lineage>
        <taxon>Bacteria</taxon>
        <taxon>Pseudomonadati</taxon>
        <taxon>Bacteroidota</taxon>
        <taxon>Cytophagia</taxon>
        <taxon>Cytophagales</taxon>
        <taxon>Roseivirgaceae</taxon>
        <taxon>Roseivirga</taxon>
    </lineage>
</organism>
<evidence type="ECO:0000313" key="7">
    <source>
        <dbReference type="EMBL" id="SEW22638.1"/>
    </source>
</evidence>
<proteinExistence type="predicted"/>
<evidence type="ECO:0000256" key="5">
    <source>
        <dbReference type="ARBA" id="ARBA00023136"/>
    </source>
</evidence>
<dbReference type="EMBL" id="FOIR01000002">
    <property type="protein sequence ID" value="SEW22638.1"/>
    <property type="molecule type" value="Genomic_DNA"/>
</dbReference>
<feature type="transmembrane region" description="Helical" evidence="6">
    <location>
        <begin position="382"/>
        <end position="399"/>
    </location>
</feature>
<keyword evidence="5 6" id="KW-0472">Membrane</keyword>
<dbReference type="Pfam" id="PF13440">
    <property type="entry name" value="Polysacc_synt_3"/>
    <property type="match status" value="1"/>
</dbReference>
<dbReference type="OrthoDB" id="650636at2"/>
<dbReference type="PANTHER" id="PTHR30250:SF11">
    <property type="entry name" value="O-ANTIGEN TRANSPORTER-RELATED"/>
    <property type="match status" value="1"/>
</dbReference>
<dbReference type="GeneID" id="99986780"/>
<dbReference type="PANTHER" id="PTHR30250">
    <property type="entry name" value="PST FAMILY PREDICTED COLANIC ACID TRANSPORTER"/>
    <property type="match status" value="1"/>
</dbReference>
<feature type="transmembrane region" description="Helical" evidence="6">
    <location>
        <begin position="292"/>
        <end position="313"/>
    </location>
</feature>
<name>A0A1I0Q6R2_9BACT</name>